<sequence>MRCLTSIIADREIQPENYSGRFRTCVSLLSAAAWSIVSLSSVASAATDQECLASWQEPQVTIEIVNAEPVLDHSKSSRQIEIVAKKSGYAKSTRHANLLGLTYSFITPKLGAATKYTAEKSGKYCLRLDRVSLKFGAHKTNIYIDRKYRKETCPYETILAHELEHVRINEQIIAEYVPKIKRELAERAAAIRPFHTTSPKTAGRSIANRLLFELDPLLDEFNAVRMQANNIIDTPESYAATQAKCNDW</sequence>
<feature type="chain" id="PRO_5046659632" description="DUF922 domain-containing protein" evidence="1">
    <location>
        <begin position="46"/>
        <end position="248"/>
    </location>
</feature>
<gene>
    <name evidence="2" type="ORF">J0X12_02015</name>
</gene>
<keyword evidence="3" id="KW-1185">Reference proteome</keyword>
<comment type="caution">
    <text evidence="2">The sequence shown here is derived from an EMBL/GenBank/DDBJ whole genome shotgun (WGS) entry which is preliminary data.</text>
</comment>
<name>A0ABS3F1H9_9PROT</name>
<proteinExistence type="predicted"/>
<keyword evidence="1" id="KW-0732">Signal</keyword>
<evidence type="ECO:0000313" key="2">
    <source>
        <dbReference type="EMBL" id="MBO0332371.1"/>
    </source>
</evidence>
<reference evidence="2 3" key="1">
    <citation type="submission" date="2021-03" db="EMBL/GenBank/DDBJ databases">
        <title>Sneathiella sp. CAU 1612 isolated from Kang Won-do.</title>
        <authorList>
            <person name="Kim W."/>
        </authorList>
    </citation>
    <scope>NUCLEOTIDE SEQUENCE [LARGE SCALE GENOMIC DNA]</scope>
    <source>
        <strain evidence="2 3">CAU 1612</strain>
    </source>
</reference>
<dbReference type="EMBL" id="JAFLNC010000001">
    <property type="protein sequence ID" value="MBO0332371.1"/>
    <property type="molecule type" value="Genomic_DNA"/>
</dbReference>
<evidence type="ECO:0008006" key="4">
    <source>
        <dbReference type="Google" id="ProtNLM"/>
    </source>
</evidence>
<feature type="signal peptide" evidence="1">
    <location>
        <begin position="1"/>
        <end position="45"/>
    </location>
</feature>
<evidence type="ECO:0000313" key="3">
    <source>
        <dbReference type="Proteomes" id="UP000664761"/>
    </source>
</evidence>
<accession>A0ABS3F1H9</accession>
<evidence type="ECO:0000256" key="1">
    <source>
        <dbReference type="SAM" id="SignalP"/>
    </source>
</evidence>
<dbReference type="Proteomes" id="UP000664761">
    <property type="component" value="Unassembled WGS sequence"/>
</dbReference>
<dbReference type="RefSeq" id="WP_207041548.1">
    <property type="nucleotide sequence ID" value="NZ_JAFLNC010000001.1"/>
</dbReference>
<protein>
    <recommendedName>
        <fullName evidence="4">DUF922 domain-containing protein</fullName>
    </recommendedName>
</protein>
<organism evidence="2 3">
    <name type="scientific">Sneathiella sedimenti</name>
    <dbReference type="NCBI Taxonomy" id="2816034"/>
    <lineage>
        <taxon>Bacteria</taxon>
        <taxon>Pseudomonadati</taxon>
        <taxon>Pseudomonadota</taxon>
        <taxon>Alphaproteobacteria</taxon>
        <taxon>Sneathiellales</taxon>
        <taxon>Sneathiellaceae</taxon>
        <taxon>Sneathiella</taxon>
    </lineage>
</organism>